<gene>
    <name evidence="2" type="ORF">HO173_005483</name>
</gene>
<reference evidence="2 3" key="1">
    <citation type="journal article" date="2020" name="Genomics">
        <title>Complete, high-quality genomes from long-read metagenomic sequencing of two wolf lichen thalli reveals enigmatic genome architecture.</title>
        <authorList>
            <person name="McKenzie S.K."/>
            <person name="Walston R.F."/>
            <person name="Allen J.L."/>
        </authorList>
    </citation>
    <scope>NUCLEOTIDE SEQUENCE [LARGE SCALE GENOMIC DNA]</scope>
    <source>
        <strain evidence="2">WasteWater2</strain>
    </source>
</reference>
<dbReference type="RefSeq" id="XP_037165737.1">
    <property type="nucleotide sequence ID" value="XM_037307399.1"/>
</dbReference>
<dbReference type="EMBL" id="JACCJC010000019">
    <property type="protein sequence ID" value="KAF6236391.1"/>
    <property type="molecule type" value="Genomic_DNA"/>
</dbReference>
<dbReference type="GeneID" id="59287145"/>
<name>A0A8H6FX06_9LECA</name>
<evidence type="ECO:0000313" key="3">
    <source>
        <dbReference type="Proteomes" id="UP000578531"/>
    </source>
</evidence>
<feature type="region of interest" description="Disordered" evidence="1">
    <location>
        <begin position="13"/>
        <end position="83"/>
    </location>
</feature>
<evidence type="ECO:0000313" key="2">
    <source>
        <dbReference type="EMBL" id="KAF6236391.1"/>
    </source>
</evidence>
<keyword evidence="3" id="KW-1185">Reference proteome</keyword>
<proteinExistence type="predicted"/>
<organism evidence="2 3">
    <name type="scientific">Letharia columbiana</name>
    <dbReference type="NCBI Taxonomy" id="112416"/>
    <lineage>
        <taxon>Eukaryota</taxon>
        <taxon>Fungi</taxon>
        <taxon>Dikarya</taxon>
        <taxon>Ascomycota</taxon>
        <taxon>Pezizomycotina</taxon>
        <taxon>Lecanoromycetes</taxon>
        <taxon>OSLEUM clade</taxon>
        <taxon>Lecanoromycetidae</taxon>
        <taxon>Lecanorales</taxon>
        <taxon>Lecanorineae</taxon>
        <taxon>Parmeliaceae</taxon>
        <taxon>Letharia</taxon>
    </lineage>
</organism>
<accession>A0A8H6FX06</accession>
<feature type="compositionally biased region" description="Polar residues" evidence="1">
    <location>
        <begin position="25"/>
        <end position="46"/>
    </location>
</feature>
<dbReference type="Proteomes" id="UP000578531">
    <property type="component" value="Unassembled WGS sequence"/>
</dbReference>
<protein>
    <submittedName>
        <fullName evidence="2">Uncharacterized protein</fullName>
    </submittedName>
</protein>
<evidence type="ECO:0000256" key="1">
    <source>
        <dbReference type="SAM" id="MobiDB-lite"/>
    </source>
</evidence>
<sequence>MYCVQKFLLDNHISPYSRDPDQPIQKASSHLASPTLESQPLHNSILASPPTDPIFRSLETRRGGSQRSKSREPLLTYPRADGS</sequence>
<dbReference type="AlphaFoldDB" id="A0A8H6FX06"/>
<comment type="caution">
    <text evidence="2">The sequence shown here is derived from an EMBL/GenBank/DDBJ whole genome shotgun (WGS) entry which is preliminary data.</text>
</comment>